<feature type="compositionally biased region" description="Pro residues" evidence="7">
    <location>
        <begin position="48"/>
        <end position="65"/>
    </location>
</feature>
<organism evidence="9 10">
    <name type="scientific">Phoenix dactylifera</name>
    <name type="common">Date palm</name>
    <dbReference type="NCBI Taxonomy" id="42345"/>
    <lineage>
        <taxon>Eukaryota</taxon>
        <taxon>Viridiplantae</taxon>
        <taxon>Streptophyta</taxon>
        <taxon>Embryophyta</taxon>
        <taxon>Tracheophyta</taxon>
        <taxon>Spermatophyta</taxon>
        <taxon>Magnoliopsida</taxon>
        <taxon>Liliopsida</taxon>
        <taxon>Arecaceae</taxon>
        <taxon>Coryphoideae</taxon>
        <taxon>Phoeniceae</taxon>
        <taxon>Phoenix</taxon>
    </lineage>
</organism>
<dbReference type="GO" id="GO:0045892">
    <property type="term" value="P:negative regulation of DNA-templated transcription"/>
    <property type="evidence" value="ECO:0007669"/>
    <property type="project" value="UniProtKB-UniRule"/>
</dbReference>
<dbReference type="Proteomes" id="UP000228380">
    <property type="component" value="Chromosome 12"/>
</dbReference>
<dbReference type="RefSeq" id="XP_008792265.2">
    <property type="nucleotide sequence ID" value="XM_008794043.3"/>
</dbReference>
<evidence type="ECO:0000256" key="6">
    <source>
        <dbReference type="RuleBase" id="RU367028"/>
    </source>
</evidence>
<keyword evidence="9" id="KW-1185">Reference proteome</keyword>
<dbReference type="PROSITE" id="PS51754">
    <property type="entry name" value="OVATE"/>
    <property type="match status" value="1"/>
</dbReference>
<dbReference type="GO" id="GO:0005634">
    <property type="term" value="C:nucleus"/>
    <property type="evidence" value="ECO:0007669"/>
    <property type="project" value="UniProtKB-SubCell"/>
</dbReference>
<dbReference type="InterPro" id="IPR025830">
    <property type="entry name" value="DNA_bnd_dom_ovate"/>
</dbReference>
<dbReference type="GeneID" id="103708930"/>
<feature type="region of interest" description="Disordered" evidence="7">
    <location>
        <begin position="104"/>
        <end position="126"/>
    </location>
</feature>
<protein>
    <recommendedName>
        <fullName evidence="6">Transcription repressor</fullName>
    </recommendedName>
    <alternativeName>
        <fullName evidence="6">Ovate family protein</fullName>
    </alternativeName>
</protein>
<reference evidence="10" key="2">
    <citation type="submission" date="2025-08" db="UniProtKB">
        <authorList>
            <consortium name="RefSeq"/>
        </authorList>
    </citation>
    <scope>IDENTIFICATION</scope>
    <source>
        <tissue evidence="10">Young leaves</tissue>
    </source>
</reference>
<dbReference type="NCBIfam" id="TIGR01568">
    <property type="entry name" value="A_thal_3678"/>
    <property type="match status" value="1"/>
</dbReference>
<dbReference type="PANTHER" id="PTHR33057:SF82">
    <property type="entry name" value="TRANSCRIPTION REPRESSOR OFP5"/>
    <property type="match status" value="1"/>
</dbReference>
<evidence type="ECO:0000259" key="8">
    <source>
        <dbReference type="PROSITE" id="PS51754"/>
    </source>
</evidence>
<dbReference type="InterPro" id="IPR006458">
    <property type="entry name" value="Ovate_C"/>
</dbReference>
<gene>
    <name evidence="10" type="primary">LOC103708930</name>
</gene>
<evidence type="ECO:0000256" key="3">
    <source>
        <dbReference type="ARBA" id="ARBA00023015"/>
    </source>
</evidence>
<dbReference type="KEGG" id="pda:103708930"/>
<dbReference type="Pfam" id="PF04844">
    <property type="entry name" value="Ovate"/>
    <property type="match status" value="1"/>
</dbReference>
<feature type="domain" description="OVATE" evidence="8">
    <location>
        <begin position="323"/>
        <end position="382"/>
    </location>
</feature>
<evidence type="ECO:0000256" key="4">
    <source>
        <dbReference type="ARBA" id="ARBA00023163"/>
    </source>
</evidence>
<evidence type="ECO:0000313" key="10">
    <source>
        <dbReference type="RefSeq" id="XP_008792265.2"/>
    </source>
</evidence>
<dbReference type="OrthoDB" id="1928390at2759"/>
<dbReference type="Pfam" id="PF13724">
    <property type="entry name" value="DNA_binding_2"/>
    <property type="match status" value="1"/>
</dbReference>
<evidence type="ECO:0000256" key="2">
    <source>
        <dbReference type="ARBA" id="ARBA00022491"/>
    </source>
</evidence>
<comment type="subcellular location">
    <subcellularLocation>
        <location evidence="1 6">Nucleus</location>
    </subcellularLocation>
</comment>
<reference evidence="9" key="1">
    <citation type="journal article" date="2019" name="Nat. Commun.">
        <title>Genome-wide association mapping of date palm fruit traits.</title>
        <authorList>
            <person name="Hazzouri K.M."/>
            <person name="Gros-Balthazard M."/>
            <person name="Flowers J.M."/>
            <person name="Copetti D."/>
            <person name="Lemansour A."/>
            <person name="Lebrun M."/>
            <person name="Masmoudi K."/>
            <person name="Ferrand S."/>
            <person name="Dhar M.I."/>
            <person name="Fresquez Z.A."/>
            <person name="Rosas U."/>
            <person name="Zhang J."/>
            <person name="Talag J."/>
            <person name="Lee S."/>
            <person name="Kudrna D."/>
            <person name="Powell R.F."/>
            <person name="Leitch I.J."/>
            <person name="Krueger R.R."/>
            <person name="Wing R.A."/>
            <person name="Amiri K.M.A."/>
            <person name="Purugganan M.D."/>
        </authorList>
    </citation>
    <scope>NUCLEOTIDE SEQUENCE [LARGE SCALE GENOMIC DNA]</scope>
    <source>
        <strain evidence="9">cv. Khalas</strain>
    </source>
</reference>
<dbReference type="PANTHER" id="PTHR33057">
    <property type="entry name" value="TRANSCRIPTION REPRESSOR OFP7-RELATED"/>
    <property type="match status" value="1"/>
</dbReference>
<evidence type="ECO:0000313" key="9">
    <source>
        <dbReference type="Proteomes" id="UP000228380"/>
    </source>
</evidence>
<evidence type="ECO:0000256" key="5">
    <source>
        <dbReference type="ARBA" id="ARBA00023242"/>
    </source>
</evidence>
<comment type="function">
    <text evidence="6">Transcriptional repressor that regulates multiple aspects of plant growth and development.</text>
</comment>
<keyword evidence="2 6" id="KW-0678">Repressor</keyword>
<evidence type="ECO:0000256" key="1">
    <source>
        <dbReference type="ARBA" id="ARBA00004123"/>
    </source>
</evidence>
<keyword evidence="4 6" id="KW-0804">Transcription</keyword>
<name>A0A8B7C5M5_PHODC</name>
<keyword evidence="3 6" id="KW-0805">Transcription regulation</keyword>
<accession>A0A8B7C5M5</accession>
<sequence length="388" mass="44297">MGNYRFRLSDMMPNAWFYKLKDMGNRGRKSQSNSRSMKKCYPTTRTSPPTPPKPSTTPSPEPKPAFLPRRASYYISSRAETEKLPNSPFHLKASETHFLIDLPRRSKRRSRRKAVKPSSPTTKLVTSSVSASRSCRAWKSEAATDFPVASLESPPCDRRHCIDGFGNDLHKPIISNRIEFDGVDGIASWSRSCSFWVTTSATDIIIELGTKSCISRKLEKVKDCTMVSEHELPLILTKPAKKEAGAVKLDNPNMYAKQEIYRHRCSVKERSKCPVKKSPPGLHRLRMRESSPRLVGDRVQAQRSRLSTTARMQRKALRESFAVIKSSSDPQRDFRDSMVEMIVENNIRASKDLEELLACYLSLNSDEYHEVIVKAFEQIWFHLTNIRL</sequence>
<proteinExistence type="predicted"/>
<dbReference type="InterPro" id="IPR038933">
    <property type="entry name" value="Ovate"/>
</dbReference>
<feature type="region of interest" description="Disordered" evidence="7">
    <location>
        <begin position="24"/>
        <end position="67"/>
    </location>
</feature>
<evidence type="ECO:0000256" key="7">
    <source>
        <dbReference type="SAM" id="MobiDB-lite"/>
    </source>
</evidence>
<feature type="compositionally biased region" description="Basic residues" evidence="7">
    <location>
        <begin position="105"/>
        <end position="115"/>
    </location>
</feature>
<keyword evidence="5 6" id="KW-0539">Nucleus</keyword>
<dbReference type="GO" id="GO:0003677">
    <property type="term" value="F:DNA binding"/>
    <property type="evidence" value="ECO:0007669"/>
    <property type="project" value="InterPro"/>
</dbReference>
<dbReference type="AlphaFoldDB" id="A0A8B7C5M5"/>